<proteinExistence type="predicted"/>
<evidence type="ECO:0000313" key="1">
    <source>
        <dbReference type="EMBL" id="CAI9774874.1"/>
    </source>
</evidence>
<evidence type="ECO:0000313" key="2">
    <source>
        <dbReference type="Proteomes" id="UP000834106"/>
    </source>
</evidence>
<organism evidence="1 2">
    <name type="scientific">Fraxinus pennsylvanica</name>
    <dbReference type="NCBI Taxonomy" id="56036"/>
    <lineage>
        <taxon>Eukaryota</taxon>
        <taxon>Viridiplantae</taxon>
        <taxon>Streptophyta</taxon>
        <taxon>Embryophyta</taxon>
        <taxon>Tracheophyta</taxon>
        <taxon>Spermatophyta</taxon>
        <taxon>Magnoliopsida</taxon>
        <taxon>eudicotyledons</taxon>
        <taxon>Gunneridae</taxon>
        <taxon>Pentapetalae</taxon>
        <taxon>asterids</taxon>
        <taxon>lamiids</taxon>
        <taxon>Lamiales</taxon>
        <taxon>Oleaceae</taxon>
        <taxon>Oleeae</taxon>
        <taxon>Fraxinus</taxon>
    </lineage>
</organism>
<accession>A0AAD1ZSG4</accession>
<reference evidence="1" key="1">
    <citation type="submission" date="2023-05" db="EMBL/GenBank/DDBJ databases">
        <authorList>
            <person name="Huff M."/>
        </authorList>
    </citation>
    <scope>NUCLEOTIDE SEQUENCE</scope>
</reference>
<gene>
    <name evidence="1" type="ORF">FPE_LOCUS22304</name>
</gene>
<dbReference type="AlphaFoldDB" id="A0AAD1ZSG4"/>
<dbReference type="Proteomes" id="UP000834106">
    <property type="component" value="Chromosome 13"/>
</dbReference>
<dbReference type="PANTHER" id="PTHR14873">
    <property type="entry name" value="OS06G0694100 PROTEIN"/>
    <property type="match status" value="1"/>
</dbReference>
<evidence type="ECO:0008006" key="3">
    <source>
        <dbReference type="Google" id="ProtNLM"/>
    </source>
</evidence>
<protein>
    <recommendedName>
        <fullName evidence="3">ARM repeat superfamily protein</fullName>
    </recommendedName>
</protein>
<dbReference type="PANTHER" id="PTHR14873:SF1">
    <property type="entry name" value="OS06G0694100 PROTEIN"/>
    <property type="match status" value="1"/>
</dbReference>
<dbReference type="EMBL" id="OU503048">
    <property type="protein sequence ID" value="CAI9774874.1"/>
    <property type="molecule type" value="Genomic_DNA"/>
</dbReference>
<keyword evidence="2" id="KW-1185">Reference proteome</keyword>
<sequence>MTNSSSSALLHRLVQLSQTLKVKLSKTPYNPPEGSPNVSIKSTLQDLLPNPNISEADFRTHIKDFVLCCASLASALNSSTEHLSWIPNSLSFTALSALEDFAKAYCNSSNVKDSIKIGELELDLRFLESDKRLVIELMPEVLPLFKDKIKESAIDESDDGDGISAASAKAPVAYAIIAAYQFRWIVTQVDCFILGKLCPLVVPCALTALDHWSQEVKGQGMISFIHLGKIVNAADFGSYVDVILDACCQNVASDDEIWHYVVEMSVLLVTSTQRNNPRSQWFERLLNEMLNHLERQPRNKQRRTAWLTHIEPLFNILGLLLLAHFRRLFPLFFKWMHADDDETVLLVLERTKTILRVTWIRNSPLIERFVDELITLYKEAALKVNREAIRSLVLQILTLIQHSNGSHFDATWKKYKDDPDLISLSGRFNSI</sequence>
<name>A0AAD1ZSG4_9LAMI</name>
<dbReference type="InterPro" id="IPR016024">
    <property type="entry name" value="ARM-type_fold"/>
</dbReference>
<dbReference type="SUPFAM" id="SSF48371">
    <property type="entry name" value="ARM repeat"/>
    <property type="match status" value="1"/>
</dbReference>